<name>A0A1Z4JB37_LEPBY</name>
<feature type="chain" id="PRO_5013346220" evidence="1">
    <location>
        <begin position="21"/>
        <end position="114"/>
    </location>
</feature>
<proteinExistence type="predicted"/>
<keyword evidence="1" id="KW-0732">Signal</keyword>
<dbReference type="Proteomes" id="UP000217895">
    <property type="component" value="Chromosome"/>
</dbReference>
<dbReference type="EMBL" id="AP018203">
    <property type="protein sequence ID" value="BAY53984.1"/>
    <property type="molecule type" value="Genomic_DNA"/>
</dbReference>
<evidence type="ECO:0000256" key="1">
    <source>
        <dbReference type="SAM" id="SignalP"/>
    </source>
</evidence>
<feature type="signal peptide" evidence="1">
    <location>
        <begin position="1"/>
        <end position="20"/>
    </location>
</feature>
<organism evidence="2 3">
    <name type="scientific">Leptolyngbya boryana NIES-2135</name>
    <dbReference type="NCBI Taxonomy" id="1973484"/>
    <lineage>
        <taxon>Bacteria</taxon>
        <taxon>Bacillati</taxon>
        <taxon>Cyanobacteriota</taxon>
        <taxon>Cyanophyceae</taxon>
        <taxon>Leptolyngbyales</taxon>
        <taxon>Leptolyngbyaceae</taxon>
        <taxon>Leptolyngbya group</taxon>
        <taxon>Leptolyngbya</taxon>
    </lineage>
</organism>
<reference evidence="2 3" key="1">
    <citation type="submission" date="2017-06" db="EMBL/GenBank/DDBJ databases">
        <title>Genome sequencing of cyanobaciteial culture collection at National Institute for Environmental Studies (NIES).</title>
        <authorList>
            <person name="Hirose Y."/>
            <person name="Shimura Y."/>
            <person name="Fujisawa T."/>
            <person name="Nakamura Y."/>
            <person name="Kawachi M."/>
        </authorList>
    </citation>
    <scope>NUCLEOTIDE SEQUENCE [LARGE SCALE GENOMIC DNA]</scope>
    <source>
        <strain evidence="2 3">NIES-2135</strain>
    </source>
</reference>
<gene>
    <name evidence="2" type="ORF">NIES2135_07970</name>
</gene>
<sequence length="114" mass="12568">MKRFLQISFLLMLFSSFSGASAIAQTKEAMNMTIAQEVIRLTPADLATFAYRGYFKSQGISGYGGLIQDHSSGKVSNKDIVQAAIAMHLLPDSTLNNRGYLNALDNQLREINLH</sequence>
<dbReference type="AlphaFoldDB" id="A0A1Z4JB37"/>
<evidence type="ECO:0000313" key="2">
    <source>
        <dbReference type="EMBL" id="BAY53984.1"/>
    </source>
</evidence>
<evidence type="ECO:0000313" key="3">
    <source>
        <dbReference type="Proteomes" id="UP000217895"/>
    </source>
</evidence>
<keyword evidence="3" id="KW-1185">Reference proteome</keyword>
<protein>
    <submittedName>
        <fullName evidence="2">Uncharacterized protein</fullName>
    </submittedName>
</protein>
<accession>A0A1Z4JB37</accession>